<dbReference type="PROSITE" id="PS50206">
    <property type="entry name" value="RHODANESE_3"/>
    <property type="match status" value="1"/>
</dbReference>
<feature type="domain" description="Rhodanese" evidence="1">
    <location>
        <begin position="11"/>
        <end position="101"/>
    </location>
</feature>
<dbReference type="PROSITE" id="PS51352">
    <property type="entry name" value="THIOREDOXIN_2"/>
    <property type="match status" value="1"/>
</dbReference>
<reference evidence="3 4" key="1">
    <citation type="submission" date="2016-07" db="EMBL/GenBank/DDBJ databases">
        <title>Genome analysis of Flavihumibacter stibioxidans YS-17.</title>
        <authorList>
            <person name="Shi K."/>
            <person name="Han Y."/>
            <person name="Wang G."/>
        </authorList>
    </citation>
    <scope>NUCLEOTIDE SEQUENCE [LARGE SCALE GENOMIC DNA]</scope>
    <source>
        <strain evidence="3 4">YS-17</strain>
    </source>
</reference>
<evidence type="ECO:0000313" key="4">
    <source>
        <dbReference type="Proteomes" id="UP000765802"/>
    </source>
</evidence>
<name>A0ABR7M328_9BACT</name>
<accession>A0ABR7M328</accession>
<dbReference type="PANTHER" id="PTHR43601">
    <property type="entry name" value="THIOREDOXIN, MITOCHONDRIAL"/>
    <property type="match status" value="1"/>
</dbReference>
<dbReference type="Pfam" id="PF00581">
    <property type="entry name" value="Rhodanese"/>
    <property type="match status" value="1"/>
</dbReference>
<sequence length="205" mass="23211">MDPTAFEQKIKSGSVQILDVRTSKEYKSGYIDNAMLADWLNEKQFNERTQHLDKSRPVLVYCASGIRSAEAAEVLRTRGYTVFELVGGMNKWKREGKPVKGDKPVSQMGTEDFNKLVQQSNLVLVDFGATWCPPCRKMEPVLQQLEKDLSGQFALTKIDAGVHTALMKQMNVEALPHFFVYKNGQKVWDKQGIVSLEELKKALQL</sequence>
<dbReference type="Gene3D" id="3.40.250.10">
    <property type="entry name" value="Rhodanese-like domain"/>
    <property type="match status" value="1"/>
</dbReference>
<organism evidence="3 4">
    <name type="scientific">Flavihumibacter stibioxidans</name>
    <dbReference type="NCBI Taxonomy" id="1834163"/>
    <lineage>
        <taxon>Bacteria</taxon>
        <taxon>Pseudomonadati</taxon>
        <taxon>Bacteroidota</taxon>
        <taxon>Chitinophagia</taxon>
        <taxon>Chitinophagales</taxon>
        <taxon>Chitinophagaceae</taxon>
        <taxon>Flavihumibacter</taxon>
    </lineage>
</organism>
<feature type="domain" description="Thioredoxin" evidence="2">
    <location>
        <begin position="93"/>
        <end position="205"/>
    </location>
</feature>
<dbReference type="PROSITE" id="PS51354">
    <property type="entry name" value="GLUTAREDOXIN_2"/>
    <property type="match status" value="1"/>
</dbReference>
<evidence type="ECO:0008006" key="5">
    <source>
        <dbReference type="Google" id="ProtNLM"/>
    </source>
</evidence>
<gene>
    <name evidence="3" type="ORF">BC349_00225</name>
</gene>
<dbReference type="Proteomes" id="UP000765802">
    <property type="component" value="Unassembled WGS sequence"/>
</dbReference>
<evidence type="ECO:0000259" key="1">
    <source>
        <dbReference type="PROSITE" id="PS50206"/>
    </source>
</evidence>
<comment type="caution">
    <text evidence="3">The sequence shown here is derived from an EMBL/GenBank/DDBJ whole genome shotgun (WGS) entry which is preliminary data.</text>
</comment>
<protein>
    <recommendedName>
        <fullName evidence="5">Thioredoxin</fullName>
    </recommendedName>
</protein>
<dbReference type="InterPro" id="IPR013766">
    <property type="entry name" value="Thioredoxin_domain"/>
</dbReference>
<dbReference type="EMBL" id="MBUA01000001">
    <property type="protein sequence ID" value="MBC6489377.1"/>
    <property type="molecule type" value="Genomic_DNA"/>
</dbReference>
<dbReference type="SUPFAM" id="SSF52833">
    <property type="entry name" value="Thioredoxin-like"/>
    <property type="match status" value="1"/>
</dbReference>
<proteinExistence type="predicted"/>
<dbReference type="CDD" id="cd00158">
    <property type="entry name" value="RHOD"/>
    <property type="match status" value="1"/>
</dbReference>
<dbReference type="InterPro" id="IPR001763">
    <property type="entry name" value="Rhodanese-like_dom"/>
</dbReference>
<dbReference type="InterPro" id="IPR036249">
    <property type="entry name" value="Thioredoxin-like_sf"/>
</dbReference>
<evidence type="ECO:0000259" key="2">
    <source>
        <dbReference type="PROSITE" id="PS51352"/>
    </source>
</evidence>
<dbReference type="PANTHER" id="PTHR43601:SF3">
    <property type="entry name" value="THIOREDOXIN, MITOCHONDRIAL"/>
    <property type="match status" value="1"/>
</dbReference>
<keyword evidence="4" id="KW-1185">Reference proteome</keyword>
<evidence type="ECO:0000313" key="3">
    <source>
        <dbReference type="EMBL" id="MBC6489377.1"/>
    </source>
</evidence>
<dbReference type="SMART" id="SM00450">
    <property type="entry name" value="RHOD"/>
    <property type="match status" value="1"/>
</dbReference>
<dbReference type="InterPro" id="IPR036873">
    <property type="entry name" value="Rhodanese-like_dom_sf"/>
</dbReference>
<dbReference type="CDD" id="cd02947">
    <property type="entry name" value="TRX_family"/>
    <property type="match status" value="1"/>
</dbReference>
<dbReference type="Gene3D" id="3.40.30.10">
    <property type="entry name" value="Glutaredoxin"/>
    <property type="match status" value="1"/>
</dbReference>
<dbReference type="Pfam" id="PF00085">
    <property type="entry name" value="Thioredoxin"/>
    <property type="match status" value="1"/>
</dbReference>
<dbReference type="SUPFAM" id="SSF52821">
    <property type="entry name" value="Rhodanese/Cell cycle control phosphatase"/>
    <property type="match status" value="1"/>
</dbReference>